<evidence type="ECO:0000256" key="9">
    <source>
        <dbReference type="SAM" id="Phobius"/>
    </source>
</evidence>
<dbReference type="RefSeq" id="XP_032802004.1">
    <property type="nucleotide sequence ID" value="XM_032946113.1"/>
</dbReference>
<keyword evidence="10" id="KW-1185">Reference proteome</keyword>
<evidence type="ECO:0000256" key="5">
    <source>
        <dbReference type="ARBA" id="ARBA00022737"/>
    </source>
</evidence>
<keyword evidence="4" id="KW-0732">Signal</keyword>
<keyword evidence="7" id="KW-1015">Disulfide bond</keyword>
<dbReference type="KEGG" id="pmrn:116938670"/>
<evidence type="ECO:0000256" key="4">
    <source>
        <dbReference type="ARBA" id="ARBA00022729"/>
    </source>
</evidence>
<evidence type="ECO:0000256" key="1">
    <source>
        <dbReference type="ARBA" id="ARBA00004236"/>
    </source>
</evidence>
<name>A0AAJ7SMV1_PETMA</name>
<keyword evidence="6 9" id="KW-0472">Membrane</keyword>
<proteinExistence type="predicted"/>
<protein>
    <submittedName>
        <fullName evidence="11">Uncharacterized protein LOC116938670</fullName>
    </submittedName>
</protein>
<dbReference type="GeneID" id="116938670"/>
<dbReference type="Proteomes" id="UP001318040">
    <property type="component" value="Chromosome 4"/>
</dbReference>
<evidence type="ECO:0000313" key="11">
    <source>
        <dbReference type="RefSeq" id="XP_032802004.1"/>
    </source>
</evidence>
<keyword evidence="2" id="KW-1003">Cell membrane</keyword>
<evidence type="ECO:0000256" key="6">
    <source>
        <dbReference type="ARBA" id="ARBA00023136"/>
    </source>
</evidence>
<reference evidence="11" key="1">
    <citation type="submission" date="2025-08" db="UniProtKB">
        <authorList>
            <consortium name="RefSeq"/>
        </authorList>
    </citation>
    <scope>IDENTIFICATION</scope>
    <source>
        <tissue evidence="11">Sperm</tissue>
    </source>
</reference>
<dbReference type="GO" id="GO:0005886">
    <property type="term" value="C:plasma membrane"/>
    <property type="evidence" value="ECO:0007669"/>
    <property type="project" value="UniProtKB-SubCell"/>
</dbReference>
<gene>
    <name evidence="11" type="primary">LOC116938670</name>
</gene>
<evidence type="ECO:0000313" key="10">
    <source>
        <dbReference type="Proteomes" id="UP001318040"/>
    </source>
</evidence>
<sequence>MSPCEVGVCNSTTASCSNEEGLANCQCLYELGKHVSTDYSCSVCPVAVINGICGNCPFGYSGKTCEDPYMLILVILSIILGAVILIGGITGIVCCCRTRSHKKHSGDQSRQPSFGLNDNKMCESNFPPEAALGWEIILQMNAKEMARPIKPIPRVHLNTPVTTAGTSSPRIGNQEMMIKSSPWNDAAYANPKKSTRNGEDQHQDQANFHNEYDNYCFSHDTTESYY</sequence>
<evidence type="ECO:0000256" key="3">
    <source>
        <dbReference type="ARBA" id="ARBA00022536"/>
    </source>
</evidence>
<accession>A0AAJ7SMV1</accession>
<keyword evidence="9" id="KW-1133">Transmembrane helix</keyword>
<comment type="subcellular location">
    <subcellularLocation>
        <location evidence="1">Cell membrane</location>
    </subcellularLocation>
</comment>
<organism evidence="10 11">
    <name type="scientific">Petromyzon marinus</name>
    <name type="common">Sea lamprey</name>
    <dbReference type="NCBI Taxonomy" id="7757"/>
    <lineage>
        <taxon>Eukaryota</taxon>
        <taxon>Metazoa</taxon>
        <taxon>Chordata</taxon>
        <taxon>Craniata</taxon>
        <taxon>Vertebrata</taxon>
        <taxon>Cyclostomata</taxon>
        <taxon>Hyperoartia</taxon>
        <taxon>Petromyzontiformes</taxon>
        <taxon>Petromyzontidae</taxon>
        <taxon>Petromyzon</taxon>
    </lineage>
</organism>
<keyword evidence="5" id="KW-0677">Repeat</keyword>
<feature type="transmembrane region" description="Helical" evidence="9">
    <location>
        <begin position="69"/>
        <end position="95"/>
    </location>
</feature>
<keyword evidence="8" id="KW-0325">Glycoprotein</keyword>
<dbReference type="AlphaFoldDB" id="A0AAJ7SMV1"/>
<dbReference type="PANTHER" id="PTHR24037">
    <property type="entry name" value="HEART DEVELOPMENT PROTEIN WITH EGF-LIKE DOMAINS 1"/>
    <property type="match status" value="1"/>
</dbReference>
<dbReference type="PANTHER" id="PTHR24037:SF10">
    <property type="entry name" value="MUCIN-13"/>
    <property type="match status" value="1"/>
</dbReference>
<keyword evidence="3" id="KW-0245">EGF-like domain</keyword>
<evidence type="ECO:0000256" key="2">
    <source>
        <dbReference type="ARBA" id="ARBA00022475"/>
    </source>
</evidence>
<evidence type="ECO:0000256" key="7">
    <source>
        <dbReference type="ARBA" id="ARBA00023157"/>
    </source>
</evidence>
<keyword evidence="9" id="KW-0812">Transmembrane</keyword>
<evidence type="ECO:0000256" key="8">
    <source>
        <dbReference type="ARBA" id="ARBA00023180"/>
    </source>
</evidence>